<sequence length="68" mass="7901">MRTALQVKKLWHLTSSQKAKPSAPAEAVQLWEEKAEQAAGLIYQRIEHSMQVMVQDYMDDPVKMWTEL</sequence>
<comment type="caution">
    <text evidence="1">The sequence shown here is derived from an EMBL/GenBank/DDBJ whole genome shotgun (WGS) entry which is preliminary data.</text>
</comment>
<evidence type="ECO:0000313" key="2">
    <source>
        <dbReference type="Proteomes" id="UP000757232"/>
    </source>
</evidence>
<evidence type="ECO:0000313" key="1">
    <source>
        <dbReference type="EMBL" id="OCB83870.1"/>
    </source>
</evidence>
<organism evidence="1 2">
    <name type="scientific">Sanghuangporus baumii</name>
    <name type="common">Phellinus baumii</name>
    <dbReference type="NCBI Taxonomy" id="108892"/>
    <lineage>
        <taxon>Eukaryota</taxon>
        <taxon>Fungi</taxon>
        <taxon>Dikarya</taxon>
        <taxon>Basidiomycota</taxon>
        <taxon>Agaricomycotina</taxon>
        <taxon>Agaricomycetes</taxon>
        <taxon>Hymenochaetales</taxon>
        <taxon>Hymenochaetaceae</taxon>
        <taxon>Sanghuangporus</taxon>
    </lineage>
</organism>
<dbReference type="EMBL" id="LNZH02000217">
    <property type="protein sequence ID" value="OCB83870.1"/>
    <property type="molecule type" value="Genomic_DNA"/>
</dbReference>
<dbReference type="Proteomes" id="UP000757232">
    <property type="component" value="Unassembled WGS sequence"/>
</dbReference>
<dbReference type="AlphaFoldDB" id="A0A9Q5HQ34"/>
<name>A0A9Q5HQ34_SANBA</name>
<gene>
    <name evidence="1" type="ORF">A7U60_g9076</name>
</gene>
<reference evidence="1" key="1">
    <citation type="submission" date="2016-06" db="EMBL/GenBank/DDBJ databases">
        <title>Draft Genome sequence of the fungus Inonotus baumii.</title>
        <authorList>
            <person name="Zhu H."/>
            <person name="Lin W."/>
        </authorList>
    </citation>
    <scope>NUCLEOTIDE SEQUENCE</scope>
    <source>
        <strain evidence="1">821</strain>
    </source>
</reference>
<accession>A0A9Q5HQ34</accession>
<proteinExistence type="predicted"/>
<keyword evidence="2" id="KW-1185">Reference proteome</keyword>
<protein>
    <submittedName>
        <fullName evidence="1">Uncharacterized protein</fullName>
    </submittedName>
</protein>